<reference evidence="2" key="1">
    <citation type="journal article" date="2019" name="Int. J. Syst. Evol. Microbiol.">
        <title>The Global Catalogue of Microorganisms (GCM) 10K type strain sequencing project: providing services to taxonomists for standard genome sequencing and annotation.</title>
        <authorList>
            <consortium name="The Broad Institute Genomics Platform"/>
            <consortium name="The Broad Institute Genome Sequencing Center for Infectious Disease"/>
            <person name="Wu L."/>
            <person name="Ma J."/>
        </authorList>
    </citation>
    <scope>NUCLEOTIDE SEQUENCE [LARGE SCALE GENOMIC DNA]</scope>
    <source>
        <strain evidence="2">DT43</strain>
    </source>
</reference>
<name>A0ABW0UES3_9STRE</name>
<proteinExistence type="predicted"/>
<organism evidence="1 2">
    <name type="scientific">Streptococcus caledonicus</name>
    <dbReference type="NCBI Taxonomy" id="2614158"/>
    <lineage>
        <taxon>Bacteria</taxon>
        <taxon>Bacillati</taxon>
        <taxon>Bacillota</taxon>
        <taxon>Bacilli</taxon>
        <taxon>Lactobacillales</taxon>
        <taxon>Streptococcaceae</taxon>
        <taxon>Streptococcus</taxon>
    </lineage>
</organism>
<dbReference type="SFLD" id="SFLDG01140">
    <property type="entry name" value="C2.B:_Phosphomannomutase_and_P"/>
    <property type="match status" value="1"/>
</dbReference>
<accession>A0ABW0UES3</accession>
<dbReference type="Gene3D" id="3.30.1240.10">
    <property type="match status" value="1"/>
</dbReference>
<dbReference type="SFLD" id="SFLDS00003">
    <property type="entry name" value="Haloacid_Dehalogenase"/>
    <property type="match status" value="1"/>
</dbReference>
<dbReference type="GO" id="GO:0016787">
    <property type="term" value="F:hydrolase activity"/>
    <property type="evidence" value="ECO:0007669"/>
    <property type="project" value="UniProtKB-KW"/>
</dbReference>
<dbReference type="PROSITE" id="PS01229">
    <property type="entry name" value="COF_2"/>
    <property type="match status" value="1"/>
</dbReference>
<evidence type="ECO:0000313" key="2">
    <source>
        <dbReference type="Proteomes" id="UP001596110"/>
    </source>
</evidence>
<dbReference type="InterPro" id="IPR036412">
    <property type="entry name" value="HAD-like_sf"/>
</dbReference>
<evidence type="ECO:0000313" key="1">
    <source>
        <dbReference type="EMBL" id="MFC5632085.1"/>
    </source>
</evidence>
<dbReference type="CDD" id="cd07516">
    <property type="entry name" value="HAD_Pase"/>
    <property type="match status" value="1"/>
</dbReference>
<keyword evidence="1" id="KW-0378">Hydrolase</keyword>
<dbReference type="InterPro" id="IPR023214">
    <property type="entry name" value="HAD_sf"/>
</dbReference>
<protein>
    <submittedName>
        <fullName evidence="1">Cof-type HAD-IIB family hydrolase</fullName>
        <ecNumber evidence="1">3.1.3.-</ecNumber>
    </submittedName>
</protein>
<dbReference type="Pfam" id="PF08282">
    <property type="entry name" value="Hydrolase_3"/>
    <property type="match status" value="1"/>
</dbReference>
<dbReference type="SUPFAM" id="SSF56784">
    <property type="entry name" value="HAD-like"/>
    <property type="match status" value="1"/>
</dbReference>
<dbReference type="InterPro" id="IPR006379">
    <property type="entry name" value="HAD-SF_hydro_IIB"/>
</dbReference>
<dbReference type="EC" id="3.1.3.-" evidence="1"/>
<dbReference type="RefSeq" id="WP_156805866.1">
    <property type="nucleotide sequence ID" value="NZ_JBHSOJ010000033.1"/>
</dbReference>
<dbReference type="Proteomes" id="UP001596110">
    <property type="component" value="Unassembled WGS sequence"/>
</dbReference>
<dbReference type="PANTHER" id="PTHR10000">
    <property type="entry name" value="PHOSPHOSERINE PHOSPHATASE"/>
    <property type="match status" value="1"/>
</dbReference>
<sequence length="271" mass="29483">MIKLIAIDMDGTLLDHNKKIPEDNIIAIRKAAEAGIKVVICTGRMQSGVIPYFEQLDFAGHDEYAILNNGCSVHHTSDWSLHSYSELLREDVALLAKASADYPGVYLTFADQINYTVLENVVPDLVAYDAGLVFTEAKPVNLGTVFDNRPIFQAMYLAEKSVLDIFQAEQAELLSKTFSTVRSQSYIFEAMPKGVTKASALAKLSADLGYSPEEVMAIGDADNDLEMLAFAGVSVAMGNATETVKSIAKYETSSCDEAGVARAIETYALKK</sequence>
<dbReference type="NCBIfam" id="TIGR00099">
    <property type="entry name" value="Cof-subfamily"/>
    <property type="match status" value="1"/>
</dbReference>
<comment type="caution">
    <text evidence="1">The sequence shown here is derived from an EMBL/GenBank/DDBJ whole genome shotgun (WGS) entry which is preliminary data.</text>
</comment>
<dbReference type="SFLD" id="SFLDG01144">
    <property type="entry name" value="C2.B.4:_PGP_Like"/>
    <property type="match status" value="1"/>
</dbReference>
<dbReference type="Gene3D" id="3.40.50.1000">
    <property type="entry name" value="HAD superfamily/HAD-like"/>
    <property type="match status" value="1"/>
</dbReference>
<dbReference type="InterPro" id="IPR000150">
    <property type="entry name" value="Cof"/>
</dbReference>
<keyword evidence="2" id="KW-1185">Reference proteome</keyword>
<gene>
    <name evidence="1" type="ORF">ACFPQ3_11175</name>
</gene>
<dbReference type="NCBIfam" id="TIGR01484">
    <property type="entry name" value="HAD-SF-IIB"/>
    <property type="match status" value="1"/>
</dbReference>
<dbReference type="PANTHER" id="PTHR10000:SF8">
    <property type="entry name" value="HAD SUPERFAMILY HYDROLASE-LIKE, TYPE 3"/>
    <property type="match status" value="1"/>
</dbReference>
<dbReference type="EMBL" id="JBHSOJ010000033">
    <property type="protein sequence ID" value="MFC5632085.1"/>
    <property type="molecule type" value="Genomic_DNA"/>
</dbReference>